<keyword evidence="4" id="KW-1185">Reference proteome</keyword>
<keyword evidence="2" id="KW-0472">Membrane</keyword>
<dbReference type="Pfam" id="PF14494">
    <property type="entry name" value="DUF4436"/>
    <property type="match status" value="1"/>
</dbReference>
<evidence type="ECO:0008006" key="5">
    <source>
        <dbReference type="Google" id="ProtNLM"/>
    </source>
</evidence>
<feature type="region of interest" description="Disordered" evidence="1">
    <location>
        <begin position="1"/>
        <end position="20"/>
    </location>
</feature>
<feature type="transmembrane region" description="Helical" evidence="2">
    <location>
        <begin position="283"/>
        <end position="301"/>
    </location>
</feature>
<dbReference type="Proteomes" id="UP001185069">
    <property type="component" value="Unassembled WGS sequence"/>
</dbReference>
<proteinExistence type="predicted"/>
<dbReference type="RefSeq" id="WP_309797980.1">
    <property type="nucleotide sequence ID" value="NZ_BAAAHY010000005.1"/>
</dbReference>
<evidence type="ECO:0000313" key="4">
    <source>
        <dbReference type="Proteomes" id="UP001185069"/>
    </source>
</evidence>
<organism evidence="3 4">
    <name type="scientific">Arthrobacter russicus</name>
    <dbReference type="NCBI Taxonomy" id="172040"/>
    <lineage>
        <taxon>Bacteria</taxon>
        <taxon>Bacillati</taxon>
        <taxon>Actinomycetota</taxon>
        <taxon>Actinomycetes</taxon>
        <taxon>Micrococcales</taxon>
        <taxon>Micrococcaceae</taxon>
        <taxon>Arthrobacter</taxon>
    </lineage>
</organism>
<protein>
    <recommendedName>
        <fullName evidence="5">DUF4436 domain-containing protein</fullName>
    </recommendedName>
</protein>
<evidence type="ECO:0000256" key="1">
    <source>
        <dbReference type="SAM" id="MobiDB-lite"/>
    </source>
</evidence>
<feature type="transmembrane region" description="Helical" evidence="2">
    <location>
        <begin position="252"/>
        <end position="271"/>
    </location>
</feature>
<name>A0ABU1JAW9_9MICC</name>
<feature type="transmembrane region" description="Helical" evidence="2">
    <location>
        <begin position="26"/>
        <end position="44"/>
    </location>
</feature>
<sequence>MAQDTADADSPSAGAGPKARSRLHPTALLIALAIAALYVLSLVLQANSGITRNATEYVDPGEGNALVYLQFTGIDTERRVATFNVSAIQNPDVDAARQVDRALTLQIDPVQGSGRFTIPAGQTMANEQLRVELDGDAKLWPLDRYSQTIAISATSSTGNVNTPLKVQLQVLGYSPGWKLANDAADFKELDRLDQVFLGQVDSNTSVSTIALARSGSILLLSILLVLVMVSLPVMALFVALRVRSGRQKFQPPFTAWFSAMLFAIIPIRSFLPGNPPTGAWVDTAVTVWAVIGLIVALLIYIRAWMLTER</sequence>
<reference evidence="3 4" key="1">
    <citation type="submission" date="2023-07" db="EMBL/GenBank/DDBJ databases">
        <title>Sequencing the genomes of 1000 actinobacteria strains.</title>
        <authorList>
            <person name="Klenk H.-P."/>
        </authorList>
    </citation>
    <scope>NUCLEOTIDE SEQUENCE [LARGE SCALE GENOMIC DNA]</scope>
    <source>
        <strain evidence="3 4">DSM 14555</strain>
    </source>
</reference>
<dbReference type="EMBL" id="JAVDQF010000001">
    <property type="protein sequence ID" value="MDR6269565.1"/>
    <property type="molecule type" value="Genomic_DNA"/>
</dbReference>
<dbReference type="InterPro" id="IPR027948">
    <property type="entry name" value="DUF4436"/>
</dbReference>
<keyword evidence="2" id="KW-0812">Transmembrane</keyword>
<feature type="transmembrane region" description="Helical" evidence="2">
    <location>
        <begin position="217"/>
        <end position="240"/>
    </location>
</feature>
<gene>
    <name evidence="3" type="ORF">JOE69_001803</name>
</gene>
<evidence type="ECO:0000313" key="3">
    <source>
        <dbReference type="EMBL" id="MDR6269565.1"/>
    </source>
</evidence>
<evidence type="ECO:0000256" key="2">
    <source>
        <dbReference type="SAM" id="Phobius"/>
    </source>
</evidence>
<accession>A0ABU1JAW9</accession>
<keyword evidence="2" id="KW-1133">Transmembrane helix</keyword>
<comment type="caution">
    <text evidence="3">The sequence shown here is derived from an EMBL/GenBank/DDBJ whole genome shotgun (WGS) entry which is preliminary data.</text>
</comment>